<evidence type="ECO:0000313" key="2">
    <source>
        <dbReference type="EMBL" id="POP42980.1"/>
    </source>
</evidence>
<keyword evidence="1" id="KW-0472">Membrane</keyword>
<dbReference type="RefSeq" id="WP_103677298.1">
    <property type="nucleotide sequence ID" value="NZ_PQGD01000014.1"/>
</dbReference>
<feature type="transmembrane region" description="Helical" evidence="1">
    <location>
        <begin position="7"/>
        <end position="34"/>
    </location>
</feature>
<evidence type="ECO:0000313" key="5">
    <source>
        <dbReference type="Proteomes" id="UP000247005"/>
    </source>
</evidence>
<dbReference type="EMBL" id="PQGD01000014">
    <property type="protein sequence ID" value="POP46475.1"/>
    <property type="molecule type" value="Genomic_DNA"/>
</dbReference>
<dbReference type="OrthoDB" id="6922075at2"/>
<protein>
    <submittedName>
        <fullName evidence="3">Uncharacterized protein</fullName>
    </submittedName>
</protein>
<name>A0A2P5GLR1_9ENTR</name>
<evidence type="ECO:0000313" key="4">
    <source>
        <dbReference type="Proteomes" id="UP000237073"/>
    </source>
</evidence>
<dbReference type="Proteomes" id="UP000237073">
    <property type="component" value="Unassembled WGS sequence"/>
</dbReference>
<dbReference type="EMBL" id="PQGE01000016">
    <property type="protein sequence ID" value="POP42980.1"/>
    <property type="molecule type" value="Genomic_DNA"/>
</dbReference>
<sequence>MRLKKGIYIFWGIMDVLALAIYVVLAIHMGRIPFYTDIVHFQDSAIHYSDGGGLIIWMLALFAAGFLLRLSLFYSAWSFIGKKEINTLFFILQEAGRVITFTGSLPLLTLLAYDAGIVSVAVTLSLFIVSEILKIGSIIWCKTRPF</sequence>
<dbReference type="Proteomes" id="UP000247005">
    <property type="component" value="Unassembled WGS sequence"/>
</dbReference>
<reference evidence="4 5" key="1">
    <citation type="submission" date="2018-01" db="EMBL/GenBank/DDBJ databases">
        <title>Superficieibacter electus gen. nov., sp. nov., an extended-spectrum beta-lactamase possessing member of the Enterobacteriaceae family, isolated from intensive care unit surfaces.</title>
        <authorList>
            <person name="Potter R.F."/>
            <person name="D'Souza A.W."/>
        </authorList>
    </citation>
    <scope>NUCLEOTIDE SEQUENCE [LARGE SCALE GENOMIC DNA]</scope>
    <source>
        <strain evidence="3 5">BP-1</strain>
        <strain evidence="2 4">BP-2</strain>
    </source>
</reference>
<accession>A0A2P5GLR1</accession>
<feature type="transmembrane region" description="Helical" evidence="1">
    <location>
        <begin position="88"/>
        <end position="111"/>
    </location>
</feature>
<keyword evidence="4" id="KW-1185">Reference proteome</keyword>
<feature type="transmembrane region" description="Helical" evidence="1">
    <location>
        <begin position="54"/>
        <end position="76"/>
    </location>
</feature>
<proteinExistence type="predicted"/>
<keyword evidence="1" id="KW-1133">Transmembrane helix</keyword>
<feature type="transmembrane region" description="Helical" evidence="1">
    <location>
        <begin position="117"/>
        <end position="141"/>
    </location>
</feature>
<keyword evidence="1" id="KW-0812">Transmembrane</keyword>
<comment type="caution">
    <text evidence="3">The sequence shown here is derived from an EMBL/GenBank/DDBJ whole genome shotgun (WGS) entry which is preliminary data.</text>
</comment>
<evidence type="ECO:0000313" key="3">
    <source>
        <dbReference type="EMBL" id="POP46475.1"/>
    </source>
</evidence>
<organism evidence="3 5">
    <name type="scientific">Superficieibacter electus</name>
    <dbReference type="NCBI Taxonomy" id="2022662"/>
    <lineage>
        <taxon>Bacteria</taxon>
        <taxon>Pseudomonadati</taxon>
        <taxon>Pseudomonadota</taxon>
        <taxon>Gammaproteobacteria</taxon>
        <taxon>Enterobacterales</taxon>
        <taxon>Enterobacteriaceae</taxon>
        <taxon>Superficieibacter</taxon>
    </lineage>
</organism>
<gene>
    <name evidence="3" type="ORF">CHU32_17280</name>
    <name evidence="2" type="ORF">CHU33_17180</name>
</gene>
<evidence type="ECO:0000256" key="1">
    <source>
        <dbReference type="SAM" id="Phobius"/>
    </source>
</evidence>
<dbReference type="AlphaFoldDB" id="A0A2P5GLR1"/>